<gene>
    <name evidence="1" type="ORF">L3Q82_017205</name>
</gene>
<accession>A0ACB8VL04</accession>
<reference evidence="1" key="1">
    <citation type="submission" date="2022-04" db="EMBL/GenBank/DDBJ databases">
        <title>Jade perch genome.</title>
        <authorList>
            <person name="Chao B."/>
        </authorList>
    </citation>
    <scope>NUCLEOTIDE SEQUENCE</scope>
    <source>
        <strain evidence="1">CB-2022</strain>
    </source>
</reference>
<dbReference type="Proteomes" id="UP000831701">
    <property type="component" value="Chromosome 20"/>
</dbReference>
<organism evidence="1 2">
    <name type="scientific">Scortum barcoo</name>
    <name type="common">barcoo grunter</name>
    <dbReference type="NCBI Taxonomy" id="214431"/>
    <lineage>
        <taxon>Eukaryota</taxon>
        <taxon>Metazoa</taxon>
        <taxon>Chordata</taxon>
        <taxon>Craniata</taxon>
        <taxon>Vertebrata</taxon>
        <taxon>Euteleostomi</taxon>
        <taxon>Actinopterygii</taxon>
        <taxon>Neopterygii</taxon>
        <taxon>Teleostei</taxon>
        <taxon>Neoteleostei</taxon>
        <taxon>Acanthomorphata</taxon>
        <taxon>Eupercaria</taxon>
        <taxon>Centrarchiformes</taxon>
        <taxon>Terapontoidei</taxon>
        <taxon>Terapontidae</taxon>
        <taxon>Scortum</taxon>
    </lineage>
</organism>
<name>A0ACB8VL04_9TELE</name>
<protein>
    <submittedName>
        <fullName evidence="1">Uncharacterized protein</fullName>
    </submittedName>
</protein>
<comment type="caution">
    <text evidence="1">The sequence shown here is derived from an EMBL/GenBank/DDBJ whole genome shotgun (WGS) entry which is preliminary data.</text>
</comment>
<dbReference type="EMBL" id="CM041550">
    <property type="protein sequence ID" value="KAI3356306.1"/>
    <property type="molecule type" value="Genomic_DNA"/>
</dbReference>
<evidence type="ECO:0000313" key="1">
    <source>
        <dbReference type="EMBL" id="KAI3356306.1"/>
    </source>
</evidence>
<sequence>SGNSQMQMPPCGQRGRHRVKFKLLAKDKRKYDKTVLPKQQVVKDSTAGPECRCSGAEVLTKTRKRDHITPVLASLHWLPVKFRVDFKILLLLTYKALHGLAPSYLNVIDNSLSTD</sequence>
<feature type="non-terminal residue" evidence="1">
    <location>
        <position position="1"/>
    </location>
</feature>
<proteinExistence type="predicted"/>
<keyword evidence="2" id="KW-1185">Reference proteome</keyword>
<evidence type="ECO:0000313" key="2">
    <source>
        <dbReference type="Proteomes" id="UP000831701"/>
    </source>
</evidence>